<proteinExistence type="predicted"/>
<evidence type="ECO:0000313" key="3">
    <source>
        <dbReference type="Proteomes" id="UP000681720"/>
    </source>
</evidence>
<name>A0A8S2P8X7_9BILA</name>
<evidence type="ECO:0000313" key="2">
    <source>
        <dbReference type="EMBL" id="CAF4138287.1"/>
    </source>
</evidence>
<sequence>MNSSSSSSCPLGLALAGANHLRDQIFPCPSILRKISPACLAAVLVSSVCCWSELTSSSIRCSVSPDPLLARDM</sequence>
<dbReference type="EMBL" id="CAJOBH010009323">
    <property type="protein sequence ID" value="CAF4138287.1"/>
    <property type="molecule type" value="Genomic_DNA"/>
</dbReference>
<dbReference type="Proteomes" id="UP000681967">
    <property type="component" value="Unassembled WGS sequence"/>
</dbReference>
<organism evidence="1 3">
    <name type="scientific">Rotaria magnacalcarata</name>
    <dbReference type="NCBI Taxonomy" id="392030"/>
    <lineage>
        <taxon>Eukaryota</taxon>
        <taxon>Metazoa</taxon>
        <taxon>Spiralia</taxon>
        <taxon>Gnathifera</taxon>
        <taxon>Rotifera</taxon>
        <taxon>Eurotatoria</taxon>
        <taxon>Bdelloidea</taxon>
        <taxon>Philodinida</taxon>
        <taxon>Philodinidae</taxon>
        <taxon>Rotaria</taxon>
    </lineage>
</organism>
<dbReference type="AlphaFoldDB" id="A0A8S2P8X7"/>
<evidence type="ECO:0000313" key="1">
    <source>
        <dbReference type="EMBL" id="CAF4040512.1"/>
    </source>
</evidence>
<dbReference type="Proteomes" id="UP000681720">
    <property type="component" value="Unassembled WGS sequence"/>
</dbReference>
<comment type="caution">
    <text evidence="1">The sequence shown here is derived from an EMBL/GenBank/DDBJ whole genome shotgun (WGS) entry which is preliminary data.</text>
</comment>
<dbReference type="EMBL" id="CAJOBJ010005732">
    <property type="protein sequence ID" value="CAF4040512.1"/>
    <property type="molecule type" value="Genomic_DNA"/>
</dbReference>
<gene>
    <name evidence="2" type="ORF">BYL167_LOCUS20892</name>
    <name evidence="1" type="ORF">GIL414_LOCUS13879</name>
</gene>
<accession>A0A8S2P8X7</accession>
<reference evidence="1" key="1">
    <citation type="submission" date="2021-02" db="EMBL/GenBank/DDBJ databases">
        <authorList>
            <person name="Nowell W R."/>
        </authorList>
    </citation>
    <scope>NUCLEOTIDE SEQUENCE</scope>
</reference>
<protein>
    <submittedName>
        <fullName evidence="1">Uncharacterized protein</fullName>
    </submittedName>
</protein>